<dbReference type="InterPro" id="IPR000120">
    <property type="entry name" value="Amidase"/>
</dbReference>
<dbReference type="AlphaFoldDB" id="A0A368BPU3"/>
<comment type="subunit">
    <text evidence="2 10">Heterotrimer of A, B and C subunits.</text>
</comment>
<evidence type="ECO:0000256" key="7">
    <source>
        <dbReference type="ARBA" id="ARBA00022840"/>
    </source>
</evidence>
<dbReference type="PANTHER" id="PTHR11895">
    <property type="entry name" value="TRANSAMIDASE"/>
    <property type="match status" value="1"/>
</dbReference>
<evidence type="ECO:0000256" key="1">
    <source>
        <dbReference type="ARBA" id="ARBA00008069"/>
    </source>
</evidence>
<organism evidence="12 13">
    <name type="scientific">SAR86 cluster bacterium</name>
    <dbReference type="NCBI Taxonomy" id="2030880"/>
    <lineage>
        <taxon>Bacteria</taxon>
        <taxon>Pseudomonadati</taxon>
        <taxon>Pseudomonadota</taxon>
        <taxon>Gammaproteobacteria</taxon>
        <taxon>SAR86 cluster</taxon>
    </lineage>
</organism>
<sequence length="475" mass="52141">MNFKDIRESFRNKEISAKELTQDSLDKAKKLSNLNAFISTFDKDALKKAQHIDNNFNDYKVLALGGVPIAHKDIFCTKGRRTTCASKILENFTPPYESTVTSNCHQAGSIMIGKTNMDEFAMGSSNETSFFGPVINPWGDSLVPGGSSGGSAACVAADITSLATGTDTGGSIRQPAALCGITGLKPTYGLVSRWGMIAFCSSMDQAGPFARDAFGCAALLDAMASYDAKDSTSAKRDKVKYEDALRNDFGKLKIGVLKGIDQLGISEEVLKAYDNSKIVLEKLGHTFVELDFSELSSGICSYYVIAPAECSSNLSRFDGVKFGHRSDSSNISDLYLQTRSEGFGEEVRKRILIGTYVLSAGFYDAYYRKAQKVRRMMKSKFDEFFKTVDLVFLPTTLDQAFEMNRKSSDPNRMYKEDLLTIPANLAGLPAISFPNGLANKLPIGAQFVGNYFSEDLLLNITHKIQEVSDWHKIIP</sequence>
<evidence type="ECO:0000259" key="11">
    <source>
        <dbReference type="Pfam" id="PF01425"/>
    </source>
</evidence>
<evidence type="ECO:0000256" key="6">
    <source>
        <dbReference type="ARBA" id="ARBA00022741"/>
    </source>
</evidence>
<dbReference type="InterPro" id="IPR004412">
    <property type="entry name" value="GatA"/>
</dbReference>
<evidence type="ECO:0000256" key="4">
    <source>
        <dbReference type="ARBA" id="ARBA00014428"/>
    </source>
</evidence>
<dbReference type="InterPro" id="IPR020556">
    <property type="entry name" value="Amidase_CS"/>
</dbReference>
<feature type="active site" description="Acyl-ester intermediate" evidence="10">
    <location>
        <position position="171"/>
    </location>
</feature>
<keyword evidence="12" id="KW-0808">Transferase</keyword>
<comment type="similarity">
    <text evidence="1 10">Belongs to the amidase family. GatA subfamily.</text>
</comment>
<evidence type="ECO:0000313" key="12">
    <source>
        <dbReference type="EMBL" id="RCL38716.1"/>
    </source>
</evidence>
<dbReference type="GO" id="GO:0016740">
    <property type="term" value="F:transferase activity"/>
    <property type="evidence" value="ECO:0007669"/>
    <property type="project" value="UniProtKB-KW"/>
</dbReference>
<evidence type="ECO:0000256" key="9">
    <source>
        <dbReference type="ARBA" id="ARBA00047407"/>
    </source>
</evidence>
<proteinExistence type="inferred from homology"/>
<dbReference type="HAMAP" id="MF_00120">
    <property type="entry name" value="GatA"/>
    <property type="match status" value="1"/>
</dbReference>
<evidence type="ECO:0000256" key="3">
    <source>
        <dbReference type="ARBA" id="ARBA00012739"/>
    </source>
</evidence>
<dbReference type="GO" id="GO:0050567">
    <property type="term" value="F:glutaminyl-tRNA synthase (glutamine-hydrolyzing) activity"/>
    <property type="evidence" value="ECO:0007669"/>
    <property type="project" value="UniProtKB-UniRule"/>
</dbReference>
<keyword evidence="6 10" id="KW-0547">Nucleotide-binding</keyword>
<dbReference type="EC" id="6.3.5.7" evidence="3 10"/>
<dbReference type="Gene3D" id="3.90.1300.10">
    <property type="entry name" value="Amidase signature (AS) domain"/>
    <property type="match status" value="1"/>
</dbReference>
<feature type="domain" description="Amidase" evidence="11">
    <location>
        <begin position="19"/>
        <end position="458"/>
    </location>
</feature>
<evidence type="ECO:0000256" key="8">
    <source>
        <dbReference type="ARBA" id="ARBA00022917"/>
    </source>
</evidence>
<dbReference type="InterPro" id="IPR036928">
    <property type="entry name" value="AS_sf"/>
</dbReference>
<comment type="caution">
    <text evidence="12">The sequence shown here is derived from an EMBL/GenBank/DDBJ whole genome shotgun (WGS) entry which is preliminary data.</text>
</comment>
<dbReference type="Proteomes" id="UP000252147">
    <property type="component" value="Unassembled WGS sequence"/>
</dbReference>
<comment type="catalytic activity">
    <reaction evidence="9 10">
        <text>L-glutamyl-tRNA(Gln) + L-glutamine + ATP + H2O = L-glutaminyl-tRNA(Gln) + L-glutamate + ADP + phosphate + H(+)</text>
        <dbReference type="Rhea" id="RHEA:17521"/>
        <dbReference type="Rhea" id="RHEA-COMP:9681"/>
        <dbReference type="Rhea" id="RHEA-COMP:9684"/>
        <dbReference type="ChEBI" id="CHEBI:15377"/>
        <dbReference type="ChEBI" id="CHEBI:15378"/>
        <dbReference type="ChEBI" id="CHEBI:29985"/>
        <dbReference type="ChEBI" id="CHEBI:30616"/>
        <dbReference type="ChEBI" id="CHEBI:43474"/>
        <dbReference type="ChEBI" id="CHEBI:58359"/>
        <dbReference type="ChEBI" id="CHEBI:78520"/>
        <dbReference type="ChEBI" id="CHEBI:78521"/>
        <dbReference type="ChEBI" id="CHEBI:456216"/>
        <dbReference type="EC" id="6.3.5.7"/>
    </reaction>
</comment>
<name>A0A368BPU3_9GAMM</name>
<dbReference type="NCBIfam" id="TIGR00132">
    <property type="entry name" value="gatA"/>
    <property type="match status" value="1"/>
</dbReference>
<dbReference type="SUPFAM" id="SSF75304">
    <property type="entry name" value="Amidase signature (AS) enzymes"/>
    <property type="match status" value="1"/>
</dbReference>
<dbReference type="InterPro" id="IPR023631">
    <property type="entry name" value="Amidase_dom"/>
</dbReference>
<feature type="active site" description="Charge relay system" evidence="10">
    <location>
        <position position="147"/>
    </location>
</feature>
<dbReference type="Pfam" id="PF01425">
    <property type="entry name" value="Amidase"/>
    <property type="match status" value="1"/>
</dbReference>
<evidence type="ECO:0000313" key="13">
    <source>
        <dbReference type="Proteomes" id="UP000252147"/>
    </source>
</evidence>
<evidence type="ECO:0000256" key="2">
    <source>
        <dbReference type="ARBA" id="ARBA00011123"/>
    </source>
</evidence>
<comment type="function">
    <text evidence="10">Allows the formation of correctly charged Gln-tRNA(Gln) through the transamidation of misacylated Glu-tRNA(Gln) in organisms which lack glutaminyl-tRNA synthetase. The reaction takes place in the presence of glutamine and ATP through an activated gamma-phospho-Glu-tRNA(Gln).</text>
</comment>
<dbReference type="GO" id="GO:0005524">
    <property type="term" value="F:ATP binding"/>
    <property type="evidence" value="ECO:0007669"/>
    <property type="project" value="UniProtKB-KW"/>
</dbReference>
<reference evidence="12 13" key="1">
    <citation type="journal article" date="2018" name="Microbiome">
        <title>Fine metagenomic profile of the Mediterranean stratified and mixed water columns revealed by assembly and recruitment.</title>
        <authorList>
            <person name="Haro-Moreno J.M."/>
            <person name="Lopez-Perez M."/>
            <person name="De La Torre J.R."/>
            <person name="Picazo A."/>
            <person name="Camacho A."/>
            <person name="Rodriguez-Valera F."/>
        </authorList>
    </citation>
    <scope>NUCLEOTIDE SEQUENCE [LARGE SCALE GENOMIC DNA]</scope>
    <source>
        <strain evidence="12">MED-G83</strain>
    </source>
</reference>
<keyword evidence="7 10" id="KW-0067">ATP-binding</keyword>
<keyword evidence="5 10" id="KW-0436">Ligase</keyword>
<dbReference type="GO" id="GO:0030956">
    <property type="term" value="C:glutamyl-tRNA(Gln) amidotransferase complex"/>
    <property type="evidence" value="ECO:0007669"/>
    <property type="project" value="InterPro"/>
</dbReference>
<evidence type="ECO:0000256" key="10">
    <source>
        <dbReference type="HAMAP-Rule" id="MF_00120"/>
    </source>
</evidence>
<protein>
    <recommendedName>
        <fullName evidence="4 10">Glutamyl-tRNA(Gln) amidotransferase subunit A</fullName>
        <shortName evidence="10">Glu-ADT subunit A</shortName>
        <ecNumber evidence="3 10">6.3.5.7</ecNumber>
    </recommendedName>
</protein>
<dbReference type="EMBL" id="QOPD01000002">
    <property type="protein sequence ID" value="RCL38716.1"/>
    <property type="molecule type" value="Genomic_DNA"/>
</dbReference>
<evidence type="ECO:0000256" key="5">
    <source>
        <dbReference type="ARBA" id="ARBA00022598"/>
    </source>
</evidence>
<dbReference type="GO" id="GO:0006412">
    <property type="term" value="P:translation"/>
    <property type="evidence" value="ECO:0007669"/>
    <property type="project" value="UniProtKB-UniRule"/>
</dbReference>
<feature type="active site" description="Charge relay system" evidence="10">
    <location>
        <position position="72"/>
    </location>
</feature>
<gene>
    <name evidence="10" type="primary">gatA</name>
    <name evidence="12" type="ORF">DBW97_01520</name>
</gene>
<accession>A0A368BPU3</accession>
<keyword evidence="8 10" id="KW-0648">Protein biosynthesis</keyword>
<dbReference type="PROSITE" id="PS00571">
    <property type="entry name" value="AMIDASES"/>
    <property type="match status" value="1"/>
</dbReference>
<dbReference type="PANTHER" id="PTHR11895:SF151">
    <property type="entry name" value="GLUTAMYL-TRNA(GLN) AMIDOTRANSFERASE SUBUNIT A"/>
    <property type="match status" value="1"/>
</dbReference>